<evidence type="ECO:0000313" key="2">
    <source>
        <dbReference type="EMBL" id="KFM73849.1"/>
    </source>
</evidence>
<proteinExistence type="predicted"/>
<sequence length="96" mass="11212">MMYIRIFSSISKMDITKISLCIFLGMLYFYFFTEVFSCIRNFQNLSAHQKKKMFGDFCMIIFAHHEIFFSFSSYTSCPETSPGTTVLPSPPSENER</sequence>
<keyword evidence="1" id="KW-0812">Transmembrane</keyword>
<evidence type="ECO:0000256" key="1">
    <source>
        <dbReference type="SAM" id="Phobius"/>
    </source>
</evidence>
<name>A0A087U910_STEMI</name>
<organism evidence="2 3">
    <name type="scientific">Stegodyphus mimosarum</name>
    <name type="common">African social velvet spider</name>
    <dbReference type="NCBI Taxonomy" id="407821"/>
    <lineage>
        <taxon>Eukaryota</taxon>
        <taxon>Metazoa</taxon>
        <taxon>Ecdysozoa</taxon>
        <taxon>Arthropoda</taxon>
        <taxon>Chelicerata</taxon>
        <taxon>Arachnida</taxon>
        <taxon>Araneae</taxon>
        <taxon>Araneomorphae</taxon>
        <taxon>Entelegynae</taxon>
        <taxon>Eresoidea</taxon>
        <taxon>Eresidae</taxon>
        <taxon>Stegodyphus</taxon>
    </lineage>
</organism>
<dbReference type="AlphaFoldDB" id="A0A087U910"/>
<keyword evidence="1" id="KW-1133">Transmembrane helix</keyword>
<gene>
    <name evidence="2" type="ORF">X975_00897</name>
</gene>
<feature type="transmembrane region" description="Helical" evidence="1">
    <location>
        <begin position="15"/>
        <end position="33"/>
    </location>
</feature>
<accession>A0A087U910</accession>
<evidence type="ECO:0000313" key="3">
    <source>
        <dbReference type="Proteomes" id="UP000054359"/>
    </source>
</evidence>
<protein>
    <submittedName>
        <fullName evidence="2">Uncharacterized protein</fullName>
    </submittedName>
</protein>
<keyword evidence="3" id="KW-1185">Reference proteome</keyword>
<dbReference type="Proteomes" id="UP000054359">
    <property type="component" value="Unassembled WGS sequence"/>
</dbReference>
<reference evidence="2 3" key="1">
    <citation type="submission" date="2013-11" db="EMBL/GenBank/DDBJ databases">
        <title>Genome sequencing of Stegodyphus mimosarum.</title>
        <authorList>
            <person name="Bechsgaard J."/>
        </authorList>
    </citation>
    <scope>NUCLEOTIDE SEQUENCE [LARGE SCALE GENOMIC DNA]</scope>
</reference>
<feature type="non-terminal residue" evidence="2">
    <location>
        <position position="96"/>
    </location>
</feature>
<dbReference type="EMBL" id="KK118787">
    <property type="protein sequence ID" value="KFM73849.1"/>
    <property type="molecule type" value="Genomic_DNA"/>
</dbReference>
<keyword evidence="1" id="KW-0472">Membrane</keyword>